<feature type="signal peptide" evidence="1">
    <location>
        <begin position="1"/>
        <end position="29"/>
    </location>
</feature>
<dbReference type="Proteomes" id="UP000251072">
    <property type="component" value="Unassembled WGS sequence"/>
</dbReference>
<gene>
    <name evidence="3" type="primary">soxY</name>
    <name evidence="4" type="ORF">DP176_06470</name>
    <name evidence="3" type="ORF">G6731_02080</name>
</gene>
<evidence type="ECO:0000313" key="5">
    <source>
        <dbReference type="Proteomes" id="UP000251072"/>
    </source>
</evidence>
<evidence type="ECO:0000259" key="2">
    <source>
        <dbReference type="Pfam" id="PF13501"/>
    </source>
</evidence>
<dbReference type="RefSeq" id="WP_112238098.1">
    <property type="nucleotide sequence ID" value="NZ_QMCH01000003.1"/>
</dbReference>
<evidence type="ECO:0000256" key="1">
    <source>
        <dbReference type="SAM" id="SignalP"/>
    </source>
</evidence>
<evidence type="ECO:0000313" key="6">
    <source>
        <dbReference type="Proteomes" id="UP000783102"/>
    </source>
</evidence>
<dbReference type="NCBIfam" id="TIGR04488">
    <property type="entry name" value="SoxY_true_GGCGG"/>
    <property type="match status" value="1"/>
</dbReference>
<evidence type="ECO:0000313" key="3">
    <source>
        <dbReference type="EMBL" id="MBT8550753.1"/>
    </source>
</evidence>
<dbReference type="Pfam" id="PF13501">
    <property type="entry name" value="SoxY"/>
    <property type="match status" value="1"/>
</dbReference>
<dbReference type="PROSITE" id="PS51318">
    <property type="entry name" value="TAT"/>
    <property type="match status" value="1"/>
</dbReference>
<evidence type="ECO:0000313" key="4">
    <source>
        <dbReference type="EMBL" id="RAZ42199.1"/>
    </source>
</evidence>
<dbReference type="EMBL" id="JAANEY010000001">
    <property type="protein sequence ID" value="MBT8550753.1"/>
    <property type="molecule type" value="Genomic_DNA"/>
</dbReference>
<accession>A0A9Q7CPT3</accession>
<dbReference type="InterPro" id="IPR038162">
    <property type="entry name" value="SoxY_sf"/>
</dbReference>
<reference evidence="4 5" key="1">
    <citation type="submission" date="2018-06" db="EMBL/GenBank/DDBJ databases">
        <title>Genome of strain Polynucleobacter sp. FUKU-NW-11.</title>
        <authorList>
            <person name="Hahn M.W."/>
        </authorList>
    </citation>
    <scope>NUCLEOTIDE SEQUENCE [LARGE SCALE GENOMIC DNA]</scope>
    <source>
        <strain evidence="4">FUKU-NW-11</strain>
        <strain evidence="5">FUKU-NW11</strain>
    </source>
</reference>
<dbReference type="PIRSF" id="PIRSF010312">
    <property type="entry name" value="Sulphur_oxidation_SoxY"/>
    <property type="match status" value="1"/>
</dbReference>
<dbReference type="Gene3D" id="2.60.40.2470">
    <property type="entry name" value="SoxY domain"/>
    <property type="match status" value="1"/>
</dbReference>
<feature type="chain" id="PRO_5044699727" evidence="1">
    <location>
        <begin position="30"/>
        <end position="150"/>
    </location>
</feature>
<dbReference type="InterPro" id="IPR006311">
    <property type="entry name" value="TAT_signal"/>
</dbReference>
<feature type="domain" description="Ig-like SoxY" evidence="2">
    <location>
        <begin position="48"/>
        <end position="148"/>
    </location>
</feature>
<protein>
    <submittedName>
        <fullName evidence="3">Thiosulfate oxidation carrier protein SoxY</fullName>
    </submittedName>
</protein>
<dbReference type="InterPro" id="IPR032711">
    <property type="entry name" value="SoxY"/>
</dbReference>
<reference evidence="3" key="2">
    <citation type="journal article" date="2021" name="Genome Biol. Evol.">
        <title>Continental-Scale Gene Flow Prevents Allopatric Divergence of Pelagic Freshwater Bacteria.</title>
        <authorList>
            <person name="Hoetzinger M."/>
            <person name="Pitt A."/>
            <person name="Huemer A."/>
            <person name="Hahn M.W."/>
        </authorList>
    </citation>
    <scope>NUCLEOTIDE SEQUENCE</scope>
    <source>
        <strain evidence="3">SM1-W8</strain>
    </source>
</reference>
<dbReference type="Proteomes" id="UP000783102">
    <property type="component" value="Unassembled WGS sequence"/>
</dbReference>
<dbReference type="InterPro" id="IPR016568">
    <property type="entry name" value="Sulphur_oxidation_SoxY"/>
</dbReference>
<sequence>MNKQRRDLLKYSAVFGLMASAGLISTAQAEEWNKAAFEGKSLDDVFKALGTSTPDKSSAVTLNAPDIAENGAVVPVSVTSTLKADQIAILVEKNPSTLAAQFFLPAGTEAFVTTRIKMGQTSNVYALVKADGKWAMAVKEIKVTLGGCGG</sequence>
<name>A0A9Q7CPT3_9BURK</name>
<dbReference type="AlphaFoldDB" id="A0A9Q7CPT3"/>
<keyword evidence="1" id="KW-0732">Signal</keyword>
<proteinExistence type="predicted"/>
<keyword evidence="5" id="KW-1185">Reference proteome</keyword>
<organism evidence="3 6">
    <name type="scientific">Polynucleobacter paneuropaeus</name>
    <dbReference type="NCBI Taxonomy" id="2527775"/>
    <lineage>
        <taxon>Bacteria</taxon>
        <taxon>Pseudomonadati</taxon>
        <taxon>Pseudomonadota</taxon>
        <taxon>Betaproteobacteria</taxon>
        <taxon>Burkholderiales</taxon>
        <taxon>Burkholderiaceae</taxon>
        <taxon>Polynucleobacter</taxon>
    </lineage>
</organism>
<dbReference type="EMBL" id="QMCH01000003">
    <property type="protein sequence ID" value="RAZ42199.1"/>
    <property type="molecule type" value="Genomic_DNA"/>
</dbReference>
<comment type="caution">
    <text evidence="3">The sequence shown here is derived from an EMBL/GenBank/DDBJ whole genome shotgun (WGS) entry which is preliminary data.</text>
</comment>